<gene>
    <name evidence="1" type="ORF">RJ639_041182</name>
</gene>
<dbReference type="Proteomes" id="UP001188597">
    <property type="component" value="Unassembled WGS sequence"/>
</dbReference>
<dbReference type="EMBL" id="JAVXUP010000476">
    <property type="protein sequence ID" value="KAK3027027.1"/>
    <property type="molecule type" value="Genomic_DNA"/>
</dbReference>
<proteinExistence type="predicted"/>
<evidence type="ECO:0000313" key="2">
    <source>
        <dbReference type="Proteomes" id="UP001188597"/>
    </source>
</evidence>
<keyword evidence="2" id="KW-1185">Reference proteome</keyword>
<reference evidence="1" key="1">
    <citation type="submission" date="2022-12" db="EMBL/GenBank/DDBJ databases">
        <title>Draft genome assemblies for two species of Escallonia (Escalloniales).</title>
        <authorList>
            <person name="Chanderbali A."/>
            <person name="Dervinis C."/>
            <person name="Anghel I."/>
            <person name="Soltis D."/>
            <person name="Soltis P."/>
            <person name="Zapata F."/>
        </authorList>
    </citation>
    <scope>NUCLEOTIDE SEQUENCE</scope>
    <source>
        <strain evidence="1">UCBG64.0493</strain>
        <tissue evidence="1">Leaf</tissue>
    </source>
</reference>
<dbReference type="AlphaFoldDB" id="A0AA88WG38"/>
<protein>
    <submittedName>
        <fullName evidence="1">Uncharacterized protein</fullName>
    </submittedName>
</protein>
<evidence type="ECO:0000313" key="1">
    <source>
        <dbReference type="EMBL" id="KAK3027027.1"/>
    </source>
</evidence>
<name>A0AA88WG38_9ASTE</name>
<comment type="caution">
    <text evidence="1">The sequence shown here is derived from an EMBL/GenBank/DDBJ whole genome shotgun (WGS) entry which is preliminary data.</text>
</comment>
<accession>A0AA88WG38</accession>
<organism evidence="1 2">
    <name type="scientific">Escallonia herrerae</name>
    <dbReference type="NCBI Taxonomy" id="1293975"/>
    <lineage>
        <taxon>Eukaryota</taxon>
        <taxon>Viridiplantae</taxon>
        <taxon>Streptophyta</taxon>
        <taxon>Embryophyta</taxon>
        <taxon>Tracheophyta</taxon>
        <taxon>Spermatophyta</taxon>
        <taxon>Magnoliopsida</taxon>
        <taxon>eudicotyledons</taxon>
        <taxon>Gunneridae</taxon>
        <taxon>Pentapetalae</taxon>
        <taxon>asterids</taxon>
        <taxon>campanulids</taxon>
        <taxon>Escalloniales</taxon>
        <taxon>Escalloniaceae</taxon>
        <taxon>Escallonia</taxon>
    </lineage>
</organism>
<sequence>MDWWFGVKYGVMVRRGRDCGNQGLEDLMNLHQASGYWEDQVLAFCFKEKEVGRRYVTKRIKGKVATGFDKEVEVGVVVSHMVEEMAVVVACTVEEIMGEVEVDWLEAQVVVVVDGHDGLAEELNLAVEEVVSGGMELVGEAVERVREEVVVDCKCSELEVVGAGVDTEREAAVGGNKQAAEVMEQMERS</sequence>